<dbReference type="SUPFAM" id="SSF101546">
    <property type="entry name" value="ASF1-like"/>
    <property type="match status" value="1"/>
</dbReference>
<dbReference type="GO" id="GO:0006325">
    <property type="term" value="P:chromatin organization"/>
    <property type="evidence" value="ECO:0007669"/>
    <property type="project" value="InterPro"/>
</dbReference>
<evidence type="ECO:0000256" key="6">
    <source>
        <dbReference type="ARBA" id="ARBA00023242"/>
    </source>
</evidence>
<organism evidence="7 8">
    <name type="scientific">Vitis vinifera</name>
    <name type="common">Grape</name>
    <dbReference type="NCBI Taxonomy" id="29760"/>
    <lineage>
        <taxon>Eukaryota</taxon>
        <taxon>Viridiplantae</taxon>
        <taxon>Streptophyta</taxon>
        <taxon>Embryophyta</taxon>
        <taxon>Tracheophyta</taxon>
        <taxon>Spermatophyta</taxon>
        <taxon>Magnoliopsida</taxon>
        <taxon>eudicotyledons</taxon>
        <taxon>Gunneridae</taxon>
        <taxon>Pentapetalae</taxon>
        <taxon>rosids</taxon>
        <taxon>Vitales</taxon>
        <taxon>Vitaceae</taxon>
        <taxon>Viteae</taxon>
        <taxon>Vitis</taxon>
    </lineage>
</organism>
<sequence length="72" mass="7851">MSAVNITNVTVLDNPAAFLNPFQFEISYECLIPLKDASGYYEENLSIASDVVHSEGTLRFDGPLISIGNKCP</sequence>
<evidence type="ECO:0000256" key="2">
    <source>
        <dbReference type="ARBA" id="ARBA00006051"/>
    </source>
</evidence>
<evidence type="ECO:0000256" key="1">
    <source>
        <dbReference type="ARBA" id="ARBA00004123"/>
    </source>
</evidence>
<evidence type="ECO:0000256" key="5">
    <source>
        <dbReference type="ARBA" id="ARBA00023186"/>
    </source>
</evidence>
<comment type="similarity">
    <text evidence="2">Belongs to the ASF1 family.</text>
</comment>
<keyword evidence="6" id="KW-0539">Nucleus</keyword>
<evidence type="ECO:0000313" key="7">
    <source>
        <dbReference type="EMBL" id="RVW17051.1"/>
    </source>
</evidence>
<dbReference type="InterPro" id="IPR036747">
    <property type="entry name" value="ASF1-like_sf"/>
</dbReference>
<comment type="caution">
    <text evidence="7">The sequence shown here is derived from an EMBL/GenBank/DDBJ whole genome shotgun (WGS) entry which is preliminary data.</text>
</comment>
<dbReference type="AlphaFoldDB" id="A0A438C1E4"/>
<reference evidence="7 8" key="1">
    <citation type="journal article" date="2018" name="PLoS Genet.">
        <title>Population sequencing reveals clonal diversity and ancestral inbreeding in the grapevine cultivar Chardonnay.</title>
        <authorList>
            <person name="Roach M.J."/>
            <person name="Johnson D.L."/>
            <person name="Bohlmann J."/>
            <person name="van Vuuren H.J."/>
            <person name="Jones S.J."/>
            <person name="Pretorius I.S."/>
            <person name="Schmidt S.A."/>
            <person name="Borneman A.R."/>
        </authorList>
    </citation>
    <scope>NUCLEOTIDE SEQUENCE [LARGE SCALE GENOMIC DNA]</scope>
    <source>
        <strain evidence="8">cv. Chardonnay</strain>
        <tissue evidence="7">Leaf</tissue>
    </source>
</reference>
<keyword evidence="3" id="KW-0805">Transcription regulation</keyword>
<dbReference type="Pfam" id="PF04729">
    <property type="entry name" value="ASF1_hist_chap"/>
    <property type="match status" value="1"/>
</dbReference>
<protein>
    <submittedName>
        <fullName evidence="7">Histone chaperone ASF1B</fullName>
    </submittedName>
</protein>
<dbReference type="InterPro" id="IPR006818">
    <property type="entry name" value="ASF1-like"/>
</dbReference>
<comment type="subcellular location">
    <subcellularLocation>
        <location evidence="1">Nucleus</location>
    </subcellularLocation>
</comment>
<dbReference type="Proteomes" id="UP000288805">
    <property type="component" value="Unassembled WGS sequence"/>
</dbReference>
<accession>A0A438C1E4</accession>
<dbReference type="GO" id="GO:0005634">
    <property type="term" value="C:nucleus"/>
    <property type="evidence" value="ECO:0007669"/>
    <property type="project" value="UniProtKB-SubCell"/>
</dbReference>
<dbReference type="EMBL" id="QGNW01002582">
    <property type="protein sequence ID" value="RVW17051.1"/>
    <property type="molecule type" value="Genomic_DNA"/>
</dbReference>
<evidence type="ECO:0000256" key="4">
    <source>
        <dbReference type="ARBA" id="ARBA00023163"/>
    </source>
</evidence>
<name>A0A438C1E4_VITVI</name>
<keyword evidence="5" id="KW-0143">Chaperone</keyword>
<gene>
    <name evidence="7" type="primary">ASF1B_2</name>
    <name evidence="7" type="ORF">CK203_070702</name>
</gene>
<dbReference type="Gene3D" id="2.60.40.1490">
    <property type="entry name" value="Histone chaperone ASF1-like"/>
    <property type="match status" value="1"/>
</dbReference>
<evidence type="ECO:0000313" key="8">
    <source>
        <dbReference type="Proteomes" id="UP000288805"/>
    </source>
</evidence>
<keyword evidence="4" id="KW-0804">Transcription</keyword>
<evidence type="ECO:0000256" key="3">
    <source>
        <dbReference type="ARBA" id="ARBA00023015"/>
    </source>
</evidence>
<proteinExistence type="inferred from homology"/>